<sequence>MASNGALSGTPTEEGSFTFIVSATDSHSYSILIGAPFSTNAALKASSTVKGVTATLGTPNATPSSAIAGAVTITAAKAADTSNGTTLTD</sequence>
<name>A0A0X1U8T9_ANAPI</name>
<reference evidence="4" key="3">
    <citation type="submission" date="2016-11" db="EMBL/GenBank/DDBJ databases">
        <authorList>
            <person name="Jaros S."/>
            <person name="Januszkiewicz K."/>
            <person name="Wedrychowicz H."/>
        </authorList>
    </citation>
    <scope>NUCLEOTIDE SEQUENCE [LARGE SCALE GENOMIC DNA]</scope>
    <source>
        <strain evidence="4">DSM 1682</strain>
    </source>
</reference>
<dbReference type="Proteomes" id="UP000184204">
    <property type="component" value="Unassembled WGS sequence"/>
</dbReference>
<accession>A0A0X1U8T9</accession>
<dbReference type="EMBL" id="CP014223">
    <property type="protein sequence ID" value="AMJ41349.1"/>
    <property type="molecule type" value="Genomic_DNA"/>
</dbReference>
<evidence type="ECO:0000313" key="1">
    <source>
        <dbReference type="EMBL" id="AMJ41349.1"/>
    </source>
</evidence>
<protein>
    <submittedName>
        <fullName evidence="2">Ig domain-containing protein</fullName>
    </submittedName>
</protein>
<dbReference type="Proteomes" id="UP000068026">
    <property type="component" value="Chromosome"/>
</dbReference>
<dbReference type="AlphaFoldDB" id="A0A0X1U8T9"/>
<evidence type="ECO:0000313" key="3">
    <source>
        <dbReference type="Proteomes" id="UP000068026"/>
    </source>
</evidence>
<organism evidence="2 4">
    <name type="scientific">Anaerotignum propionicum DSM 1682</name>
    <dbReference type="NCBI Taxonomy" id="991789"/>
    <lineage>
        <taxon>Bacteria</taxon>
        <taxon>Bacillati</taxon>
        <taxon>Bacillota</taxon>
        <taxon>Clostridia</taxon>
        <taxon>Lachnospirales</taxon>
        <taxon>Anaerotignaceae</taxon>
        <taxon>Anaerotignum</taxon>
    </lineage>
</organism>
<evidence type="ECO:0000313" key="2">
    <source>
        <dbReference type="EMBL" id="SHE97589.1"/>
    </source>
</evidence>
<dbReference type="EMBL" id="FQUA01000012">
    <property type="protein sequence ID" value="SHE97589.1"/>
    <property type="molecule type" value="Genomic_DNA"/>
</dbReference>
<reference evidence="2" key="4">
    <citation type="submission" date="2016-11" db="EMBL/GenBank/DDBJ databases">
        <authorList>
            <person name="Varghese N."/>
            <person name="Submissions S."/>
        </authorList>
    </citation>
    <scope>NUCLEOTIDE SEQUENCE</scope>
    <source>
        <strain evidence="2">DSM 1682</strain>
    </source>
</reference>
<dbReference type="Gene3D" id="2.60.40.10">
    <property type="entry name" value="Immunoglobulins"/>
    <property type="match status" value="1"/>
</dbReference>
<keyword evidence="3" id="KW-1185">Reference proteome</keyword>
<gene>
    <name evidence="1" type="ORF">CPRO_17610</name>
    <name evidence="2" type="ORF">SAMN02745151_02388</name>
</gene>
<evidence type="ECO:0000313" key="4">
    <source>
        <dbReference type="Proteomes" id="UP000184204"/>
    </source>
</evidence>
<dbReference type="InterPro" id="IPR013783">
    <property type="entry name" value="Ig-like_fold"/>
</dbReference>
<reference evidence="1 3" key="1">
    <citation type="journal article" date="2016" name="Genome Announc.">
        <title>Complete Genome Sequence of the Amino Acid-Fermenting Clostridium propionicum X2 (DSM 1682).</title>
        <authorList>
            <person name="Poehlein A."/>
            <person name="Schlien K."/>
            <person name="Chowdhury N.P."/>
            <person name="Gottschalk G."/>
            <person name="Buckel W."/>
            <person name="Daniel R."/>
        </authorList>
    </citation>
    <scope>NUCLEOTIDE SEQUENCE [LARGE SCALE GENOMIC DNA]</scope>
    <source>
        <strain evidence="1 3">X2</strain>
    </source>
</reference>
<reference evidence="3" key="2">
    <citation type="submission" date="2016-01" db="EMBL/GenBank/DDBJ databases">
        <authorList>
            <person name="Poehlein A."/>
            <person name="Schlien K."/>
            <person name="Gottschalk G."/>
            <person name="Buckel W."/>
            <person name="Daniel R."/>
        </authorList>
    </citation>
    <scope>NUCLEOTIDE SEQUENCE [LARGE SCALE GENOMIC DNA]</scope>
    <source>
        <strain evidence="3">X2</strain>
    </source>
</reference>
<dbReference type="KEGG" id="cpro:CPRO_17610"/>
<proteinExistence type="predicted"/>